<evidence type="ECO:0000256" key="1">
    <source>
        <dbReference type="ARBA" id="ARBA00023015"/>
    </source>
</evidence>
<dbReference type="PANTHER" id="PTHR31636">
    <property type="entry name" value="OSJNBA0084A10.13 PROTEIN-RELATED"/>
    <property type="match status" value="1"/>
</dbReference>
<keyword evidence="6" id="KW-1185">Reference proteome</keyword>
<feature type="compositionally biased region" description="Basic and acidic residues" evidence="4">
    <location>
        <begin position="313"/>
        <end position="329"/>
    </location>
</feature>
<dbReference type="EMBL" id="KZ451968">
    <property type="protein sequence ID" value="PKA57355.1"/>
    <property type="molecule type" value="Genomic_DNA"/>
</dbReference>
<evidence type="ECO:0000256" key="3">
    <source>
        <dbReference type="PROSITE-ProRule" id="PRU01191"/>
    </source>
</evidence>
<evidence type="ECO:0000256" key="2">
    <source>
        <dbReference type="ARBA" id="ARBA00023163"/>
    </source>
</evidence>
<dbReference type="Proteomes" id="UP000236161">
    <property type="component" value="Unassembled WGS sequence"/>
</dbReference>
<dbReference type="AlphaFoldDB" id="A0A2I0APA7"/>
<feature type="region of interest" description="SAW" evidence="3">
    <location>
        <begin position="386"/>
        <end position="467"/>
    </location>
</feature>
<feature type="region of interest" description="Disordered" evidence="4">
    <location>
        <begin position="313"/>
        <end position="336"/>
    </location>
</feature>
<accession>A0A2I0APA7</accession>
<feature type="short sequence motif" description="VHIID" evidence="3">
    <location>
        <begin position="184"/>
        <end position="188"/>
    </location>
</feature>
<dbReference type="STRING" id="1088818.A0A2I0APA7"/>
<sequence length="470" mass="52990">MQQTEVSGDLPSLSLSLGGRGTSSYHADPSLKHRKRKREQYDRRSRAKHLLRARNCMMRRCSNEFDGKGHLLIRLILLCAASVHRRDLRTAAESLMNLYRRASLTGEPIERVAAYFADGLFARLLLPSSPLQATIAANPSPEEELAAFAGFYYASPCYQFAHFTANQAIMDAYEEAESFNGGNLHVVDLDVSHGFQWPSLMQSLSDRATTTNKPISLSITGFGRSLHELRQTAARLRSFAGGCSNLSFDFQGKIIRPSHSGPLAVLREKKNATVVVNNLVFYLQTLKSTAEISSTLRAIREVNPNLVILVEREDRRPEPEEHLTENRLDGEEEGGGGGGFLPRFMESLQYFAAMFDSLNGCLPRESLERVRIEKNHLGREIREALLMGDRPGRRTREMMMERRWFEGVRMSWRAVSQAKLLVKMKSQGSAMEHLRGGARFSVWEEDDGRALSLGWQGRRLLTVTAWRCSP</sequence>
<evidence type="ECO:0000313" key="5">
    <source>
        <dbReference type="EMBL" id="PKA57355.1"/>
    </source>
</evidence>
<feature type="region of interest" description="Disordered" evidence="4">
    <location>
        <begin position="1"/>
        <end position="45"/>
    </location>
</feature>
<proteinExistence type="inferred from homology"/>
<organism evidence="5 6">
    <name type="scientific">Apostasia shenzhenica</name>
    <dbReference type="NCBI Taxonomy" id="1088818"/>
    <lineage>
        <taxon>Eukaryota</taxon>
        <taxon>Viridiplantae</taxon>
        <taxon>Streptophyta</taxon>
        <taxon>Embryophyta</taxon>
        <taxon>Tracheophyta</taxon>
        <taxon>Spermatophyta</taxon>
        <taxon>Magnoliopsida</taxon>
        <taxon>Liliopsida</taxon>
        <taxon>Asparagales</taxon>
        <taxon>Orchidaceae</taxon>
        <taxon>Apostasioideae</taxon>
        <taxon>Apostasia</taxon>
    </lineage>
</organism>
<name>A0A2I0APA7_9ASPA</name>
<keyword evidence="1" id="KW-0805">Transcription regulation</keyword>
<keyword evidence="2" id="KW-0804">Transcription</keyword>
<dbReference type="OrthoDB" id="1934063at2759"/>
<protein>
    <submittedName>
        <fullName evidence="5">Scarecrow-like protein 23</fullName>
    </submittedName>
</protein>
<evidence type="ECO:0000256" key="4">
    <source>
        <dbReference type="SAM" id="MobiDB-lite"/>
    </source>
</evidence>
<reference evidence="5 6" key="1">
    <citation type="journal article" date="2017" name="Nature">
        <title>The Apostasia genome and the evolution of orchids.</title>
        <authorList>
            <person name="Zhang G.Q."/>
            <person name="Liu K.W."/>
            <person name="Li Z."/>
            <person name="Lohaus R."/>
            <person name="Hsiao Y.Y."/>
            <person name="Niu S.C."/>
            <person name="Wang J.Y."/>
            <person name="Lin Y.C."/>
            <person name="Xu Q."/>
            <person name="Chen L.J."/>
            <person name="Yoshida K."/>
            <person name="Fujiwara S."/>
            <person name="Wang Z.W."/>
            <person name="Zhang Y.Q."/>
            <person name="Mitsuda N."/>
            <person name="Wang M."/>
            <person name="Liu G.H."/>
            <person name="Pecoraro L."/>
            <person name="Huang H.X."/>
            <person name="Xiao X.J."/>
            <person name="Lin M."/>
            <person name="Wu X.Y."/>
            <person name="Wu W.L."/>
            <person name="Chen Y.Y."/>
            <person name="Chang S.B."/>
            <person name="Sakamoto S."/>
            <person name="Ohme-Takagi M."/>
            <person name="Yagi M."/>
            <person name="Zeng S.J."/>
            <person name="Shen C.Y."/>
            <person name="Yeh C.M."/>
            <person name="Luo Y.B."/>
            <person name="Tsai W.C."/>
            <person name="Van de Peer Y."/>
            <person name="Liu Z.J."/>
        </authorList>
    </citation>
    <scope>NUCLEOTIDE SEQUENCE [LARGE SCALE GENOMIC DNA]</scope>
    <source>
        <strain evidence="6">cv. Shenzhen</strain>
        <tissue evidence="5">Stem</tissue>
    </source>
</reference>
<comment type="similarity">
    <text evidence="3">Belongs to the GRAS family.</text>
</comment>
<gene>
    <name evidence="5" type="primary">SCL23</name>
    <name evidence="5" type="ORF">AXF42_Ash013542</name>
</gene>
<comment type="caution">
    <text evidence="3">Lacks conserved residue(s) required for the propagation of feature annotation.</text>
</comment>
<dbReference type="InterPro" id="IPR005202">
    <property type="entry name" value="TF_GRAS"/>
</dbReference>
<evidence type="ECO:0000313" key="6">
    <source>
        <dbReference type="Proteomes" id="UP000236161"/>
    </source>
</evidence>
<feature type="compositionally biased region" description="Low complexity" evidence="4">
    <location>
        <begin position="7"/>
        <end position="17"/>
    </location>
</feature>
<dbReference type="PROSITE" id="PS50985">
    <property type="entry name" value="GRAS"/>
    <property type="match status" value="1"/>
</dbReference>
<dbReference type="Pfam" id="PF03514">
    <property type="entry name" value="GRAS"/>
    <property type="match status" value="1"/>
</dbReference>